<gene>
    <name evidence="1" type="ORF">SUGI_1246930</name>
</gene>
<organism evidence="1 2">
    <name type="scientific">Cryptomeria japonica</name>
    <name type="common">Japanese cedar</name>
    <name type="synonym">Cupressus japonica</name>
    <dbReference type="NCBI Taxonomy" id="3369"/>
    <lineage>
        <taxon>Eukaryota</taxon>
        <taxon>Viridiplantae</taxon>
        <taxon>Streptophyta</taxon>
        <taxon>Embryophyta</taxon>
        <taxon>Tracheophyta</taxon>
        <taxon>Spermatophyta</taxon>
        <taxon>Pinopsida</taxon>
        <taxon>Pinidae</taxon>
        <taxon>Conifers II</taxon>
        <taxon>Cupressales</taxon>
        <taxon>Cupressaceae</taxon>
        <taxon>Cryptomeria</taxon>
    </lineage>
</organism>
<dbReference type="EMBL" id="BSEH01000034">
    <property type="protein sequence ID" value="GLJ56705.1"/>
    <property type="molecule type" value="Genomic_DNA"/>
</dbReference>
<proteinExistence type="predicted"/>
<accession>A0AAD3NJY0</accession>
<dbReference type="Proteomes" id="UP001234787">
    <property type="component" value="Unassembled WGS sequence"/>
</dbReference>
<dbReference type="AlphaFoldDB" id="A0AAD3NJY0"/>
<comment type="caution">
    <text evidence="1">The sequence shown here is derived from an EMBL/GenBank/DDBJ whole genome shotgun (WGS) entry which is preliminary data.</text>
</comment>
<keyword evidence="2" id="KW-1185">Reference proteome</keyword>
<reference evidence="1" key="1">
    <citation type="submission" date="2022-12" db="EMBL/GenBank/DDBJ databases">
        <title>Chromosome-Level Genome Assembly of Japanese Cedar (Cryptomeriajaponica D. Don).</title>
        <authorList>
            <person name="Fujino T."/>
            <person name="Yamaguchi K."/>
            <person name="Yokoyama T."/>
            <person name="Hamanaka T."/>
            <person name="Harazono Y."/>
            <person name="Kamada H."/>
            <person name="Kobayashi W."/>
            <person name="Ujino-Ihara T."/>
            <person name="Uchiyama K."/>
            <person name="Matsumoto A."/>
            <person name="Izuno A."/>
            <person name="Tsumura Y."/>
            <person name="Toyoda A."/>
            <person name="Shigenobu S."/>
            <person name="Moriguchi Y."/>
            <person name="Ueno S."/>
            <person name="Kasahara M."/>
        </authorList>
    </citation>
    <scope>NUCLEOTIDE SEQUENCE</scope>
</reference>
<name>A0AAD3NJY0_CRYJA</name>
<evidence type="ECO:0000313" key="1">
    <source>
        <dbReference type="EMBL" id="GLJ56705.1"/>
    </source>
</evidence>
<evidence type="ECO:0000313" key="2">
    <source>
        <dbReference type="Proteomes" id="UP001234787"/>
    </source>
</evidence>
<protein>
    <submittedName>
        <fullName evidence="1">Uncharacterized protein</fullName>
    </submittedName>
</protein>
<sequence>MMRPWVRLPVKGLSGVFQALKRGFSSGCQDGATLGPHFFRPSAGRGSEEGFLIRVPRWGNPWAAFFSSKCWARLRRGVSHPGAELGKTLGPHFFCPSVGRGFEEGFLIQGPSWATLGPHFFRPSVGRGFEEGFLIRGLHFFCPSAGRGSEEGFLIQVPSSATHVPHFFRPSARRGSEERKWKWGFGHYPRATFPSESLVRLFTVAAPHVRTGDFWVGASGAHYIFAQASSGVSGALRSGVIGAAPLFLSERLVGFLALGLPRPGCWVRTHPGVHEIGSWVNCPAAHQRCAMLVRTRERSDVCSKVRRARSPSPVCPGCAPRVHLRRGEHLGVQTLAGLRALVRTKERSEVCSKVRRARSRSPVCPGCAPRVHLRCGGHLGWVARLGGHHAVHEVGARIAPGAHLRQVKAAHQRCATLVRTWERSDVCSKVRRARSRSPVCPGCALVGTMVRTKERSEVCSKVRPARSRSPVCPGRAPRVGTLVRMPCLGCAPGRAQDGTRVPFFSLSFKTEILKSHFFLPFLEISEGSASKVRTSLPTTVRNAGGHPGVLRSVLQGAACTLSEPGLPRVRTSRAPSSGWAPWLGLPRLRSEAGLLERRLFFCRSVWWGFSHWLFPGPVATLARTKSEVGLIARVRTFARVGTLPGLCTRAGSRWHPRSVFFTIFQNGNFKISSFFCLFWKLVKAAHQRCAPRCPPWCALRCAPGSATKCAPRCGVHVVGARFAPGAHLACTLAGVGTLAGFAQGALRSGVTGAPPLFLSERLVGFLALALPRPGCWVRSHPGAREVGSWVNCPGAHLRQGGHLGAHTLAGLRTRAGSRWHQHSLFLTIFQNGNFKISFFFAFYGN</sequence>